<dbReference type="Proteomes" id="UP000824070">
    <property type="component" value="Unassembled WGS sequence"/>
</dbReference>
<name>A0A9D1LN89_9FIRM</name>
<keyword evidence="1" id="KW-0472">Membrane</keyword>
<comment type="caution">
    <text evidence="2">The sequence shown here is derived from an EMBL/GenBank/DDBJ whole genome shotgun (WGS) entry which is preliminary data.</text>
</comment>
<protein>
    <submittedName>
        <fullName evidence="2">Uncharacterized protein</fullName>
    </submittedName>
</protein>
<keyword evidence="1" id="KW-0812">Transmembrane</keyword>
<dbReference type="AlphaFoldDB" id="A0A9D1LN89"/>
<evidence type="ECO:0000256" key="1">
    <source>
        <dbReference type="SAM" id="Phobius"/>
    </source>
</evidence>
<evidence type="ECO:0000313" key="3">
    <source>
        <dbReference type="Proteomes" id="UP000824070"/>
    </source>
</evidence>
<feature type="transmembrane region" description="Helical" evidence="1">
    <location>
        <begin position="52"/>
        <end position="73"/>
    </location>
</feature>
<organism evidence="2 3">
    <name type="scientific">Candidatus Alloenteromonas pullicola</name>
    <dbReference type="NCBI Taxonomy" id="2840784"/>
    <lineage>
        <taxon>Bacteria</taxon>
        <taxon>Bacillati</taxon>
        <taxon>Bacillota</taxon>
        <taxon>Bacillota incertae sedis</taxon>
        <taxon>Candidatus Alloenteromonas</taxon>
    </lineage>
</organism>
<feature type="transmembrane region" description="Helical" evidence="1">
    <location>
        <begin position="12"/>
        <end position="40"/>
    </location>
</feature>
<evidence type="ECO:0000313" key="2">
    <source>
        <dbReference type="EMBL" id="HIU44986.1"/>
    </source>
</evidence>
<gene>
    <name evidence="2" type="ORF">IAC52_01675</name>
</gene>
<sequence>MEEEKKPLAEARFTLAGFLVFLIVGGLTVLIGLICLIVFLADIHSYTYPMSVIGMSLGIIVAGIIIILLGILARLQYIKVYDDEIILYKVFSTYRLPIDEVSSVGRGWLGFIKIGTSSYWLGKWFIFMTGGKQVVSEAMRIIKQRNAK</sequence>
<accession>A0A9D1LN89</accession>
<proteinExistence type="predicted"/>
<dbReference type="EMBL" id="DVMV01000012">
    <property type="protein sequence ID" value="HIU44986.1"/>
    <property type="molecule type" value="Genomic_DNA"/>
</dbReference>
<reference evidence="2" key="2">
    <citation type="journal article" date="2021" name="PeerJ">
        <title>Extensive microbial diversity within the chicken gut microbiome revealed by metagenomics and culture.</title>
        <authorList>
            <person name="Gilroy R."/>
            <person name="Ravi A."/>
            <person name="Getino M."/>
            <person name="Pursley I."/>
            <person name="Horton D.L."/>
            <person name="Alikhan N.F."/>
            <person name="Baker D."/>
            <person name="Gharbi K."/>
            <person name="Hall N."/>
            <person name="Watson M."/>
            <person name="Adriaenssens E.M."/>
            <person name="Foster-Nyarko E."/>
            <person name="Jarju S."/>
            <person name="Secka A."/>
            <person name="Antonio M."/>
            <person name="Oren A."/>
            <person name="Chaudhuri R.R."/>
            <person name="La Ragione R."/>
            <person name="Hildebrand F."/>
            <person name="Pallen M.J."/>
        </authorList>
    </citation>
    <scope>NUCLEOTIDE SEQUENCE</scope>
    <source>
        <strain evidence="2">ChiGjej1B1-22543</strain>
    </source>
</reference>
<reference evidence="2" key="1">
    <citation type="submission" date="2020-10" db="EMBL/GenBank/DDBJ databases">
        <authorList>
            <person name="Gilroy R."/>
        </authorList>
    </citation>
    <scope>NUCLEOTIDE SEQUENCE</scope>
    <source>
        <strain evidence="2">ChiGjej1B1-22543</strain>
    </source>
</reference>
<keyword evidence="1" id="KW-1133">Transmembrane helix</keyword>